<reference evidence="3" key="1">
    <citation type="submission" date="2023-07" db="EMBL/GenBank/DDBJ databases">
        <title>Functional and genomic diversity of the sorghum phyllosphere microbiome.</title>
        <authorList>
            <person name="Shade A."/>
        </authorList>
    </citation>
    <scope>NUCLEOTIDE SEQUENCE</scope>
    <source>
        <strain evidence="3">SORGH_AS_1067</strain>
    </source>
</reference>
<dbReference type="Proteomes" id="UP001239215">
    <property type="component" value="Unassembled WGS sequence"/>
</dbReference>
<dbReference type="EMBL" id="JAUTAN010000001">
    <property type="protein sequence ID" value="MDQ1102917.1"/>
    <property type="molecule type" value="Genomic_DNA"/>
</dbReference>
<comment type="caution">
    <text evidence="3">The sequence shown here is derived from an EMBL/GenBank/DDBJ whole genome shotgun (WGS) entry which is preliminary data.</text>
</comment>
<feature type="transmembrane region" description="Helical" evidence="2">
    <location>
        <begin position="38"/>
        <end position="57"/>
    </location>
</feature>
<gene>
    <name evidence="3" type="ORF">QE405_000201</name>
</gene>
<feature type="compositionally biased region" description="Low complexity" evidence="1">
    <location>
        <begin position="177"/>
        <end position="187"/>
    </location>
</feature>
<feature type="region of interest" description="Disordered" evidence="1">
    <location>
        <begin position="170"/>
        <end position="193"/>
    </location>
</feature>
<keyword evidence="2" id="KW-0812">Transmembrane</keyword>
<evidence type="ECO:0000256" key="2">
    <source>
        <dbReference type="SAM" id="Phobius"/>
    </source>
</evidence>
<keyword evidence="2" id="KW-1133">Transmembrane helix</keyword>
<evidence type="ECO:0000313" key="4">
    <source>
        <dbReference type="Proteomes" id="UP001239215"/>
    </source>
</evidence>
<organism evidence="3 4">
    <name type="scientific">Nocardioides zeae</name>
    <dbReference type="NCBI Taxonomy" id="1457234"/>
    <lineage>
        <taxon>Bacteria</taxon>
        <taxon>Bacillati</taxon>
        <taxon>Actinomycetota</taxon>
        <taxon>Actinomycetes</taxon>
        <taxon>Propionibacteriales</taxon>
        <taxon>Nocardioidaceae</taxon>
        <taxon>Nocardioides</taxon>
    </lineage>
</organism>
<dbReference type="AlphaFoldDB" id="A0AAJ1U278"/>
<name>A0AAJ1U278_9ACTN</name>
<evidence type="ECO:0008006" key="5">
    <source>
        <dbReference type="Google" id="ProtNLM"/>
    </source>
</evidence>
<keyword evidence="2" id="KW-0472">Membrane</keyword>
<protein>
    <recommendedName>
        <fullName evidence="5">SAF domain-containing protein</fullName>
    </recommendedName>
</protein>
<evidence type="ECO:0000313" key="3">
    <source>
        <dbReference type="EMBL" id="MDQ1102917.1"/>
    </source>
</evidence>
<evidence type="ECO:0000256" key="1">
    <source>
        <dbReference type="SAM" id="MobiDB-lite"/>
    </source>
</evidence>
<accession>A0AAJ1U278</accession>
<sequence>MRIRDDAAIMVRVSGHLGNVRPQQATRATAPGWRDPRLWVGLLIVAVSVVVGARVLASADDTVAVWAAREDLPAGSALAPDDLVAVEVRFRDGDRLGEYVAASDPPGPDVRLDRDVGAGELLPSGAVVPADESDVLHLPVTVEPGLVPPGVGVGSVVDLWVAGSDLPVSDEAASDEGAVSDAGASDEAASDEGATRSGAVLLLEGVRVVEAPGASTQVGSVADRQLVLAVPDEQRDAVRTAVAAMAAGTVTVAQRG</sequence>
<proteinExistence type="predicted"/>